<dbReference type="Proteomes" id="UP000271162">
    <property type="component" value="Unassembled WGS sequence"/>
</dbReference>
<evidence type="ECO:0000313" key="2">
    <source>
        <dbReference type="Proteomes" id="UP000271162"/>
    </source>
</evidence>
<reference evidence="1 2" key="2">
    <citation type="submission" date="2018-11" db="EMBL/GenBank/DDBJ databases">
        <authorList>
            <consortium name="Pathogen Informatics"/>
        </authorList>
    </citation>
    <scope>NUCLEOTIDE SEQUENCE [LARGE SCALE GENOMIC DNA]</scope>
</reference>
<dbReference type="AlphaFoldDB" id="A0A0N4XSF0"/>
<accession>A0A0N4XSF0</accession>
<evidence type="ECO:0000313" key="3">
    <source>
        <dbReference type="WBParaSite" id="NBR_0000545201-mRNA-1"/>
    </source>
</evidence>
<sequence>MCFSPSQLDDREQWRCRRESAGSQPSIDDPCCRKIQRSRRNLRILAPRRECHRLKKKIQNI</sequence>
<gene>
    <name evidence="1" type="ORF">NBR_LOCUS5454</name>
</gene>
<protein>
    <submittedName>
        <fullName evidence="1 3">Uncharacterized protein</fullName>
    </submittedName>
</protein>
<dbReference type="EMBL" id="UYSL01013229">
    <property type="protein sequence ID" value="VDL69043.1"/>
    <property type="molecule type" value="Genomic_DNA"/>
</dbReference>
<evidence type="ECO:0000313" key="1">
    <source>
        <dbReference type="EMBL" id="VDL69043.1"/>
    </source>
</evidence>
<organism evidence="3">
    <name type="scientific">Nippostrongylus brasiliensis</name>
    <name type="common">Rat hookworm</name>
    <dbReference type="NCBI Taxonomy" id="27835"/>
    <lineage>
        <taxon>Eukaryota</taxon>
        <taxon>Metazoa</taxon>
        <taxon>Ecdysozoa</taxon>
        <taxon>Nematoda</taxon>
        <taxon>Chromadorea</taxon>
        <taxon>Rhabditida</taxon>
        <taxon>Rhabditina</taxon>
        <taxon>Rhabditomorpha</taxon>
        <taxon>Strongyloidea</taxon>
        <taxon>Heligmosomidae</taxon>
        <taxon>Nippostrongylus</taxon>
    </lineage>
</organism>
<name>A0A0N4XSF0_NIPBR</name>
<dbReference type="WBParaSite" id="NBR_0000545201-mRNA-1">
    <property type="protein sequence ID" value="NBR_0000545201-mRNA-1"/>
    <property type="gene ID" value="NBR_0000545201"/>
</dbReference>
<keyword evidence="2" id="KW-1185">Reference proteome</keyword>
<reference evidence="3" key="1">
    <citation type="submission" date="2017-02" db="UniProtKB">
        <authorList>
            <consortium name="WormBaseParasite"/>
        </authorList>
    </citation>
    <scope>IDENTIFICATION</scope>
</reference>
<proteinExistence type="predicted"/>